<organism evidence="2 3">
    <name type="scientific">Bacillus solimangrovi</name>
    <dbReference type="NCBI Taxonomy" id="1305675"/>
    <lineage>
        <taxon>Bacteria</taxon>
        <taxon>Bacillati</taxon>
        <taxon>Bacillota</taxon>
        <taxon>Bacilli</taxon>
        <taxon>Bacillales</taxon>
        <taxon>Bacillaceae</taxon>
        <taxon>Bacillus</taxon>
    </lineage>
</organism>
<name>A0A1E5LEP6_9BACI</name>
<dbReference type="STRING" id="1305675.BFG57_15460"/>
<reference evidence="2 3" key="1">
    <citation type="submission" date="2016-08" db="EMBL/GenBank/DDBJ databases">
        <title>Genome of Bacillus solimangrovi GH2-4.</title>
        <authorList>
            <person name="Lim S."/>
            <person name="Kim B.-C."/>
        </authorList>
    </citation>
    <scope>NUCLEOTIDE SEQUENCE [LARGE SCALE GENOMIC DNA]</scope>
    <source>
        <strain evidence="2 3">GH2-4</strain>
    </source>
</reference>
<keyword evidence="3" id="KW-1185">Reference proteome</keyword>
<dbReference type="AlphaFoldDB" id="A0A1E5LEP6"/>
<keyword evidence="1" id="KW-1133">Transmembrane helix</keyword>
<evidence type="ECO:0000313" key="2">
    <source>
        <dbReference type="EMBL" id="OEH92545.1"/>
    </source>
</evidence>
<dbReference type="EMBL" id="MJEH01000026">
    <property type="protein sequence ID" value="OEH92545.1"/>
    <property type="molecule type" value="Genomic_DNA"/>
</dbReference>
<keyword evidence="1" id="KW-0472">Membrane</keyword>
<sequence>MFEKVSPKRGAIHGIIVFTIVMSFNSFVQLYKPNNSLDLYQLIRFADDFEEAQSLMLDGYEDNFRKEDFEAIQNSFSTDRISQFTLIQYRNKSYLIETSPGTNRIQTLKILAVEELPTEIRDYFLEIRP</sequence>
<keyword evidence="1" id="KW-0812">Transmembrane</keyword>
<protein>
    <submittedName>
        <fullName evidence="2">Uncharacterized protein</fullName>
    </submittedName>
</protein>
<proteinExistence type="predicted"/>
<evidence type="ECO:0000256" key="1">
    <source>
        <dbReference type="SAM" id="Phobius"/>
    </source>
</evidence>
<comment type="caution">
    <text evidence="2">The sequence shown here is derived from an EMBL/GenBank/DDBJ whole genome shotgun (WGS) entry which is preliminary data.</text>
</comment>
<evidence type="ECO:0000313" key="3">
    <source>
        <dbReference type="Proteomes" id="UP000095209"/>
    </source>
</evidence>
<accession>A0A1E5LEP6</accession>
<dbReference type="Proteomes" id="UP000095209">
    <property type="component" value="Unassembled WGS sequence"/>
</dbReference>
<feature type="transmembrane region" description="Helical" evidence="1">
    <location>
        <begin position="12"/>
        <end position="31"/>
    </location>
</feature>
<gene>
    <name evidence="2" type="ORF">BFG57_15460</name>
</gene>